<dbReference type="GO" id="GO:0046872">
    <property type="term" value="F:metal ion binding"/>
    <property type="evidence" value="ECO:0007669"/>
    <property type="project" value="UniProtKB-KW"/>
</dbReference>
<evidence type="ECO:0000256" key="4">
    <source>
        <dbReference type="ARBA" id="ARBA00022723"/>
    </source>
</evidence>
<keyword evidence="5" id="KW-0460">Magnesium</keyword>
<dbReference type="PROSITE" id="PS00444">
    <property type="entry name" value="POLYPRENYL_SYNTHASE_2"/>
    <property type="match status" value="1"/>
</dbReference>
<evidence type="ECO:0000256" key="1">
    <source>
        <dbReference type="ARBA" id="ARBA00001946"/>
    </source>
</evidence>
<dbReference type="CDD" id="cd00685">
    <property type="entry name" value="Trans_IPPS_HT"/>
    <property type="match status" value="1"/>
</dbReference>
<reference evidence="7 8" key="1">
    <citation type="submission" date="2019-09" db="EMBL/GenBank/DDBJ databases">
        <title>Phylogeny of genus Pseudoclavibacter and closely related genus.</title>
        <authorList>
            <person name="Li Y."/>
        </authorList>
    </citation>
    <scope>NUCLEOTIDE SEQUENCE [LARGE SCALE GENOMIC DNA]</scope>
    <source>
        <strain evidence="7 8">DSM 23821</strain>
    </source>
</reference>
<dbReference type="GO" id="GO:0004659">
    <property type="term" value="F:prenyltransferase activity"/>
    <property type="evidence" value="ECO:0007669"/>
    <property type="project" value="InterPro"/>
</dbReference>
<evidence type="ECO:0000313" key="7">
    <source>
        <dbReference type="EMBL" id="KAB1656666.1"/>
    </source>
</evidence>
<sequence>MRVKQPSTEQRRPSRGIVRSGVAGSLFQGPDETELRESIEHGLERVEELLHREVHFADEVADVVTSHLMIAGGKRMRPMLTLLTSHTGPNPVSDDAITAAAAVEITHLASLYHDDVMDEADLRRGVTAAHLNWGNSIAILAGDLLFARSSLIFTELGPVYIRLQSRTFERLVLGQMRETVGPREGEDRVEHYVQVLADKTGSLIAAAAQFGGMASGADDEVVAALAAYGEAIGVAFQIADDVIDLSADREATGKVAGTDLRAGVETLPVLLLERRADEDPAAAELLERIRTRVAGADAEDPQVAAIVAELRAHDVTRATTDEASAWVDRAIAALAPLPDGAVTDALIRFAGDVVARDR</sequence>
<dbReference type="RefSeq" id="WP_158040680.1">
    <property type="nucleotide sequence ID" value="NZ_JACCFV010000001.1"/>
</dbReference>
<organism evidence="7 8">
    <name type="scientific">Pseudoclavibacter chungangensis</name>
    <dbReference type="NCBI Taxonomy" id="587635"/>
    <lineage>
        <taxon>Bacteria</taxon>
        <taxon>Bacillati</taxon>
        <taxon>Actinomycetota</taxon>
        <taxon>Actinomycetes</taxon>
        <taxon>Micrococcales</taxon>
        <taxon>Microbacteriaceae</taxon>
        <taxon>Pseudoclavibacter</taxon>
    </lineage>
</organism>
<dbReference type="GO" id="GO:0008299">
    <property type="term" value="P:isoprenoid biosynthetic process"/>
    <property type="evidence" value="ECO:0007669"/>
    <property type="project" value="InterPro"/>
</dbReference>
<comment type="similarity">
    <text evidence="2 6">Belongs to the FPP/GGPP synthase family.</text>
</comment>
<name>A0A7J5BT68_9MICO</name>
<keyword evidence="3 6" id="KW-0808">Transferase</keyword>
<evidence type="ECO:0000256" key="5">
    <source>
        <dbReference type="ARBA" id="ARBA00022842"/>
    </source>
</evidence>
<dbReference type="SFLD" id="SFLDG01017">
    <property type="entry name" value="Polyprenyl_Transferase_Like"/>
    <property type="match status" value="1"/>
</dbReference>
<dbReference type="InterPro" id="IPR000092">
    <property type="entry name" value="Polyprenyl_synt"/>
</dbReference>
<evidence type="ECO:0000313" key="8">
    <source>
        <dbReference type="Proteomes" id="UP000467240"/>
    </source>
</evidence>
<keyword evidence="4" id="KW-0479">Metal-binding</keyword>
<dbReference type="Proteomes" id="UP000467240">
    <property type="component" value="Unassembled WGS sequence"/>
</dbReference>
<dbReference type="Gene3D" id="1.10.600.10">
    <property type="entry name" value="Farnesyl Diphosphate Synthase"/>
    <property type="match status" value="1"/>
</dbReference>
<dbReference type="SUPFAM" id="SSF48576">
    <property type="entry name" value="Terpenoid synthases"/>
    <property type="match status" value="1"/>
</dbReference>
<evidence type="ECO:0000256" key="3">
    <source>
        <dbReference type="ARBA" id="ARBA00022679"/>
    </source>
</evidence>
<dbReference type="OrthoDB" id="4497239at2"/>
<gene>
    <name evidence="7" type="ORF">F8O01_09745</name>
</gene>
<dbReference type="InterPro" id="IPR008949">
    <property type="entry name" value="Isoprenoid_synthase_dom_sf"/>
</dbReference>
<evidence type="ECO:0000256" key="2">
    <source>
        <dbReference type="ARBA" id="ARBA00006706"/>
    </source>
</evidence>
<dbReference type="SFLD" id="SFLDS00005">
    <property type="entry name" value="Isoprenoid_Synthase_Type_I"/>
    <property type="match status" value="1"/>
</dbReference>
<protein>
    <submittedName>
        <fullName evidence="7">Polyprenyl synthetase family protein</fullName>
    </submittedName>
</protein>
<accession>A0A7J5BT68</accession>
<comment type="caution">
    <text evidence="7">The sequence shown here is derived from an EMBL/GenBank/DDBJ whole genome shotgun (WGS) entry which is preliminary data.</text>
</comment>
<proteinExistence type="inferred from homology"/>
<dbReference type="EMBL" id="WBJZ01000011">
    <property type="protein sequence ID" value="KAB1656666.1"/>
    <property type="molecule type" value="Genomic_DNA"/>
</dbReference>
<dbReference type="Pfam" id="PF00348">
    <property type="entry name" value="polyprenyl_synt"/>
    <property type="match status" value="1"/>
</dbReference>
<dbReference type="PANTHER" id="PTHR12001:SF69">
    <property type="entry name" value="ALL TRANS-POLYPRENYL-DIPHOSPHATE SYNTHASE PDSS1"/>
    <property type="match status" value="1"/>
</dbReference>
<comment type="cofactor">
    <cofactor evidence="1">
        <name>Mg(2+)</name>
        <dbReference type="ChEBI" id="CHEBI:18420"/>
    </cofactor>
</comment>
<dbReference type="PANTHER" id="PTHR12001">
    <property type="entry name" value="GERANYLGERANYL PYROPHOSPHATE SYNTHASE"/>
    <property type="match status" value="1"/>
</dbReference>
<dbReference type="InterPro" id="IPR033749">
    <property type="entry name" value="Polyprenyl_synt_CS"/>
</dbReference>
<evidence type="ECO:0000256" key="6">
    <source>
        <dbReference type="RuleBase" id="RU004466"/>
    </source>
</evidence>
<dbReference type="AlphaFoldDB" id="A0A7J5BT68"/>
<keyword evidence="8" id="KW-1185">Reference proteome</keyword>